<dbReference type="Pfam" id="PF13579">
    <property type="entry name" value="Glyco_trans_4_4"/>
    <property type="match status" value="1"/>
</dbReference>
<sequence length="506" mass="53345">MGPRTNEHGARRRARRKDRSAPRGASSTLFAAGGRVLAILGVLVLFTRADAYVVRAAGRPIATVWTMVFAIGAVVLAVAMYRARARERPGRAPPERTGAAPCAEQDAEVAQLRRQVTVVHVATNAASLVSVSGQAAYLRAHGFAFRTVSSPGPDLQAFAAQEGADVSAVPMPSGFAPLRAALAVLRLWRVITAARASVVYADAPAGARLALLAACLARTPVRVYGMRRLQLRAATLPRRVLLWADEWVACALAHRVLAANGSLRLEAIREGLCPTAKILVLADGCGDGVDAAGNFRPLHAEGRRAARARLGIPEDAVVVGFVGTLARDEGIAELDAAFRRLRDADRRLHLVLVGNADPRDVRSGLIVATLRGEPCVHVAGDVEDLASAYGAMDVLALPPRGETSSRVALEAAAMALPVVATRVPGCVDAVVDGQTGLLVPPGDPGRLASALARYVADPALRVTHGEAARRRVVAAYQRERIWDALAIEYRSLVDACGAGARRKGST</sequence>
<feature type="region of interest" description="Disordered" evidence="1">
    <location>
        <begin position="1"/>
        <end position="25"/>
    </location>
</feature>
<dbReference type="PANTHER" id="PTHR45947">
    <property type="entry name" value="SULFOQUINOVOSYL TRANSFERASE SQD2"/>
    <property type="match status" value="1"/>
</dbReference>
<keyword evidence="5" id="KW-1185">Reference proteome</keyword>
<evidence type="ECO:0000313" key="5">
    <source>
        <dbReference type="Proteomes" id="UP001162891"/>
    </source>
</evidence>
<feature type="domain" description="Glycosyltransferase subfamily 4-like N-terminal" evidence="3">
    <location>
        <begin position="130"/>
        <end position="282"/>
    </location>
</feature>
<evidence type="ECO:0000313" key="4">
    <source>
        <dbReference type="EMBL" id="BDG05526.1"/>
    </source>
</evidence>
<organism evidence="4 5">
    <name type="scientific">Anaeromyxobacter oryzae</name>
    <dbReference type="NCBI Taxonomy" id="2918170"/>
    <lineage>
        <taxon>Bacteria</taxon>
        <taxon>Pseudomonadati</taxon>
        <taxon>Myxococcota</taxon>
        <taxon>Myxococcia</taxon>
        <taxon>Myxococcales</taxon>
        <taxon>Cystobacterineae</taxon>
        <taxon>Anaeromyxobacteraceae</taxon>
        <taxon>Anaeromyxobacter</taxon>
    </lineage>
</organism>
<keyword evidence="2" id="KW-1133">Transmembrane helix</keyword>
<accession>A0ABM7X1B8</accession>
<dbReference type="Pfam" id="PF13692">
    <property type="entry name" value="Glyco_trans_1_4"/>
    <property type="match status" value="1"/>
</dbReference>
<dbReference type="Gene3D" id="3.40.50.2000">
    <property type="entry name" value="Glycogen Phosphorylase B"/>
    <property type="match status" value="2"/>
</dbReference>
<evidence type="ECO:0000256" key="1">
    <source>
        <dbReference type="SAM" id="MobiDB-lite"/>
    </source>
</evidence>
<proteinExistence type="predicted"/>
<name>A0ABM7X1B8_9BACT</name>
<reference evidence="5" key="1">
    <citation type="journal article" date="2022" name="Int. J. Syst. Evol. Microbiol.">
        <title>Anaeromyxobacter oryzae sp. nov., Anaeromyxobacter diazotrophicus sp. nov. and Anaeromyxobacter paludicola sp. nov., isolated from paddy soils.</title>
        <authorList>
            <person name="Itoh H."/>
            <person name="Xu Z."/>
            <person name="Mise K."/>
            <person name="Masuda Y."/>
            <person name="Ushijima N."/>
            <person name="Hayakawa C."/>
            <person name="Shiratori Y."/>
            <person name="Senoo K."/>
        </authorList>
    </citation>
    <scope>NUCLEOTIDE SEQUENCE [LARGE SCALE GENOMIC DNA]</scope>
    <source>
        <strain evidence="5">Red232</strain>
    </source>
</reference>
<dbReference type="PANTHER" id="PTHR45947:SF3">
    <property type="entry name" value="SULFOQUINOVOSYL TRANSFERASE SQD2"/>
    <property type="match status" value="1"/>
</dbReference>
<dbReference type="EMBL" id="AP025591">
    <property type="protein sequence ID" value="BDG05526.1"/>
    <property type="molecule type" value="Genomic_DNA"/>
</dbReference>
<keyword evidence="2" id="KW-0472">Membrane</keyword>
<dbReference type="InterPro" id="IPR050194">
    <property type="entry name" value="Glycosyltransferase_grp1"/>
</dbReference>
<evidence type="ECO:0000256" key="2">
    <source>
        <dbReference type="SAM" id="Phobius"/>
    </source>
</evidence>
<dbReference type="InterPro" id="IPR028098">
    <property type="entry name" value="Glyco_trans_4-like_N"/>
</dbReference>
<feature type="transmembrane region" description="Helical" evidence="2">
    <location>
        <begin position="61"/>
        <end position="81"/>
    </location>
</feature>
<dbReference type="SUPFAM" id="SSF53756">
    <property type="entry name" value="UDP-Glycosyltransferase/glycogen phosphorylase"/>
    <property type="match status" value="1"/>
</dbReference>
<gene>
    <name evidence="4" type="ORF">AMOR_45220</name>
</gene>
<dbReference type="Proteomes" id="UP001162891">
    <property type="component" value="Chromosome"/>
</dbReference>
<keyword evidence="2" id="KW-0812">Transmembrane</keyword>
<evidence type="ECO:0000259" key="3">
    <source>
        <dbReference type="Pfam" id="PF13579"/>
    </source>
</evidence>
<protein>
    <recommendedName>
        <fullName evidence="3">Glycosyltransferase subfamily 4-like N-terminal domain-containing protein</fullName>
    </recommendedName>
</protein>